<proteinExistence type="predicted"/>
<evidence type="ECO:0000313" key="3">
    <source>
        <dbReference type="Proteomes" id="UP000018144"/>
    </source>
</evidence>
<keyword evidence="3" id="KW-1185">Reference proteome</keyword>
<dbReference type="InterPro" id="IPR056125">
    <property type="entry name" value="DUF7708"/>
</dbReference>
<reference evidence="2 3" key="1">
    <citation type="journal article" date="2013" name="PLoS Genet.">
        <title>The genome and development-dependent transcriptomes of Pyronema confluens: a window into fungal evolution.</title>
        <authorList>
            <person name="Traeger S."/>
            <person name="Altegoer F."/>
            <person name="Freitag M."/>
            <person name="Gabaldon T."/>
            <person name="Kempken F."/>
            <person name="Kumar A."/>
            <person name="Marcet-Houben M."/>
            <person name="Poggeler S."/>
            <person name="Stajich J.E."/>
            <person name="Nowrousian M."/>
        </authorList>
    </citation>
    <scope>NUCLEOTIDE SEQUENCE [LARGE SCALE GENOMIC DNA]</scope>
    <source>
        <strain evidence="3">CBS 100304</strain>
        <tissue evidence="2">Vegetative mycelium</tissue>
    </source>
</reference>
<evidence type="ECO:0000259" key="1">
    <source>
        <dbReference type="Pfam" id="PF24809"/>
    </source>
</evidence>
<dbReference type="STRING" id="1076935.U4LFV5"/>
<evidence type="ECO:0000313" key="2">
    <source>
        <dbReference type="EMBL" id="CCX30989.1"/>
    </source>
</evidence>
<dbReference type="Pfam" id="PF24809">
    <property type="entry name" value="DUF7708"/>
    <property type="match status" value="1"/>
</dbReference>
<dbReference type="AlphaFoldDB" id="U4LFV5"/>
<gene>
    <name evidence="2" type="ORF">PCON_09665</name>
</gene>
<organism evidence="2 3">
    <name type="scientific">Pyronema omphalodes (strain CBS 100304)</name>
    <name type="common">Pyronema confluens</name>
    <dbReference type="NCBI Taxonomy" id="1076935"/>
    <lineage>
        <taxon>Eukaryota</taxon>
        <taxon>Fungi</taxon>
        <taxon>Dikarya</taxon>
        <taxon>Ascomycota</taxon>
        <taxon>Pezizomycotina</taxon>
        <taxon>Pezizomycetes</taxon>
        <taxon>Pezizales</taxon>
        <taxon>Pyronemataceae</taxon>
        <taxon>Pyronema</taxon>
    </lineage>
</organism>
<dbReference type="EMBL" id="HF935505">
    <property type="protein sequence ID" value="CCX30989.1"/>
    <property type="molecule type" value="Genomic_DNA"/>
</dbReference>
<dbReference type="eggNOG" id="ENOG502SH5A">
    <property type="taxonomic scope" value="Eukaryota"/>
</dbReference>
<name>U4LFV5_PYROM</name>
<dbReference type="Proteomes" id="UP000018144">
    <property type="component" value="Unassembled WGS sequence"/>
</dbReference>
<feature type="domain" description="DUF7708" evidence="1">
    <location>
        <begin position="59"/>
        <end position="193"/>
    </location>
</feature>
<sequence length="255" mass="29472">MEIIVGSQSSVSWSKWYTEDPNERESVKAYADLAAAEQQRWKTKGRRKVLDGMSTRLSYCQKLADNYKFIVDAVKSVHSQFVGAAWGTLGIFVQVLIQKNAKEEKFDSSLQSIVKSLPLLSAYEELYSTRRMRECMVNLYVKIMEFFQETYLYFKRPSWKRVVSAIIEPAEFKLTLLVDEIGNLSKEIAIQTDLKAVTQLFVDSNYDSALNFSTYKTVTTIPRDTSEVQYSTQLQSRLTSETTPQMLWLMRDNYC</sequence>
<protein>
    <recommendedName>
        <fullName evidence="1">DUF7708 domain-containing protein</fullName>
    </recommendedName>
</protein>
<accession>U4LFV5</accession>